<dbReference type="InterPro" id="IPR013783">
    <property type="entry name" value="Ig-like_fold"/>
</dbReference>
<dbReference type="Pfam" id="PF07654">
    <property type="entry name" value="C1-set"/>
    <property type="match status" value="1"/>
</dbReference>
<dbReference type="PROSITE" id="PS50835">
    <property type="entry name" value="IG_LIKE"/>
    <property type="match status" value="1"/>
</dbReference>
<evidence type="ECO:0000259" key="2">
    <source>
        <dbReference type="PROSITE" id="PS50835"/>
    </source>
</evidence>
<feature type="domain" description="Ig-like" evidence="2">
    <location>
        <begin position="41"/>
        <end position="131"/>
    </location>
</feature>
<evidence type="ECO:0000313" key="3">
    <source>
        <dbReference type="Ensembl" id="ENSGWIP00000017776.1"/>
    </source>
</evidence>
<keyword evidence="1" id="KW-0393">Immunoglobulin domain</keyword>
<proteinExistence type="predicted"/>
<dbReference type="Gene3D" id="2.60.40.10">
    <property type="entry name" value="Immunoglobulins"/>
    <property type="match status" value="1"/>
</dbReference>
<dbReference type="InterPro" id="IPR007110">
    <property type="entry name" value="Ig-like_dom"/>
</dbReference>
<reference evidence="3" key="3">
    <citation type="submission" date="2025-09" db="UniProtKB">
        <authorList>
            <consortium name="Ensembl"/>
        </authorList>
    </citation>
    <scope>IDENTIFICATION</scope>
</reference>
<dbReference type="InterPro" id="IPR003597">
    <property type="entry name" value="Ig_C1-set"/>
</dbReference>
<dbReference type="SMART" id="SM00407">
    <property type="entry name" value="IGc1"/>
    <property type="match status" value="1"/>
</dbReference>
<dbReference type="PANTHER" id="PTHR23411">
    <property type="entry name" value="TAPASIN"/>
    <property type="match status" value="1"/>
</dbReference>
<dbReference type="AlphaFoldDB" id="A0A8C5E8W6"/>
<dbReference type="SUPFAM" id="SSF48726">
    <property type="entry name" value="Immunoglobulin"/>
    <property type="match status" value="1"/>
</dbReference>
<dbReference type="InterPro" id="IPR036179">
    <property type="entry name" value="Ig-like_dom_sf"/>
</dbReference>
<reference evidence="3" key="1">
    <citation type="submission" date="2020-06" db="EMBL/GenBank/DDBJ databases">
        <authorList>
            <consortium name="Wellcome Sanger Institute Data Sharing"/>
        </authorList>
    </citation>
    <scope>NUCLEOTIDE SEQUENCE [LARGE SCALE GENOMIC DNA]</scope>
</reference>
<reference evidence="3" key="2">
    <citation type="submission" date="2025-08" db="UniProtKB">
        <authorList>
            <consortium name="Ensembl"/>
        </authorList>
    </citation>
    <scope>IDENTIFICATION</scope>
</reference>
<evidence type="ECO:0000256" key="1">
    <source>
        <dbReference type="ARBA" id="ARBA00023319"/>
    </source>
</evidence>
<organism evidence="3 4">
    <name type="scientific">Gouania willdenowi</name>
    <name type="common">Blunt-snouted clingfish</name>
    <name type="synonym">Lepadogaster willdenowi</name>
    <dbReference type="NCBI Taxonomy" id="441366"/>
    <lineage>
        <taxon>Eukaryota</taxon>
        <taxon>Metazoa</taxon>
        <taxon>Chordata</taxon>
        <taxon>Craniata</taxon>
        <taxon>Vertebrata</taxon>
        <taxon>Euteleostomi</taxon>
        <taxon>Actinopterygii</taxon>
        <taxon>Neopterygii</taxon>
        <taxon>Teleostei</taxon>
        <taxon>Neoteleostei</taxon>
        <taxon>Acanthomorphata</taxon>
        <taxon>Ovalentaria</taxon>
        <taxon>Blenniimorphae</taxon>
        <taxon>Blenniiformes</taxon>
        <taxon>Gobiesocoidei</taxon>
        <taxon>Gobiesocidae</taxon>
        <taxon>Gobiesocinae</taxon>
        <taxon>Gouania</taxon>
    </lineage>
</organism>
<dbReference type="InterPro" id="IPR050380">
    <property type="entry name" value="Immune_Resp_Modulators"/>
</dbReference>
<accession>A0A8C5E8W6</accession>
<sequence>MFNVKSKSKCLIKMLNLNVTGVTKYLANMPINWNYQNKNSPSVRMSVVPTSSKNSALTLYCDVENFYPEEVSVSWFQNYTKLAEDSLTEQNPDGTYRTRRYYTLSPEQRAQRGKVQCAVSQPGDEIPVNVSGDLDELDPQGFLLTRLCHINNLFLFSLCHTSFE</sequence>
<dbReference type="Ensembl" id="ENSGWIT00000019614.1">
    <property type="protein sequence ID" value="ENSGWIP00000017776.1"/>
    <property type="gene ID" value="ENSGWIG00000009889.1"/>
</dbReference>
<dbReference type="Proteomes" id="UP000694680">
    <property type="component" value="Chromosome 19"/>
</dbReference>
<protein>
    <recommendedName>
        <fullName evidence="2">Ig-like domain-containing protein</fullName>
    </recommendedName>
</protein>
<keyword evidence="4" id="KW-1185">Reference proteome</keyword>
<name>A0A8C5E8W6_GOUWI</name>
<evidence type="ECO:0000313" key="4">
    <source>
        <dbReference type="Proteomes" id="UP000694680"/>
    </source>
</evidence>
<dbReference type="CDD" id="cd00098">
    <property type="entry name" value="IgC1"/>
    <property type="match status" value="1"/>
</dbReference>